<proteinExistence type="inferred from homology"/>
<comment type="caution">
    <text evidence="6">The sequence shown here is derived from an EMBL/GenBank/DDBJ whole genome shotgun (WGS) entry which is preliminary data.</text>
</comment>
<name>A0A3S5C209_9PLAT</name>
<gene>
    <name evidence="6" type="ORF">PXEA_LOCUS23671</name>
</gene>
<dbReference type="GO" id="GO:0030983">
    <property type="term" value="F:mismatched DNA binding"/>
    <property type="evidence" value="ECO:0007669"/>
    <property type="project" value="InterPro"/>
</dbReference>
<dbReference type="GO" id="GO:0032301">
    <property type="term" value="C:MutSalpha complex"/>
    <property type="evidence" value="ECO:0007669"/>
    <property type="project" value="TreeGrafter"/>
</dbReference>
<dbReference type="Gene3D" id="3.40.50.300">
    <property type="entry name" value="P-loop containing nucleotide triphosphate hydrolases"/>
    <property type="match status" value="1"/>
</dbReference>
<feature type="domain" description="DNA mismatch repair proteins mutS family" evidence="5">
    <location>
        <begin position="61"/>
        <end position="86"/>
    </location>
</feature>
<dbReference type="InterPro" id="IPR027417">
    <property type="entry name" value="P-loop_NTPase"/>
</dbReference>
<protein>
    <recommendedName>
        <fullName evidence="5">DNA mismatch repair proteins mutS family domain-containing protein</fullName>
    </recommendedName>
</protein>
<evidence type="ECO:0000256" key="2">
    <source>
        <dbReference type="ARBA" id="ARBA00022741"/>
    </source>
</evidence>
<keyword evidence="2" id="KW-0547">Nucleotide-binding</keyword>
<dbReference type="GO" id="GO:0140664">
    <property type="term" value="F:ATP-dependent DNA damage sensor activity"/>
    <property type="evidence" value="ECO:0007669"/>
    <property type="project" value="InterPro"/>
</dbReference>
<dbReference type="GO" id="GO:0006298">
    <property type="term" value="P:mismatch repair"/>
    <property type="evidence" value="ECO:0007669"/>
    <property type="project" value="InterPro"/>
</dbReference>
<comment type="similarity">
    <text evidence="1">Belongs to the DNA mismatch repair MutS family.</text>
</comment>
<evidence type="ECO:0000256" key="3">
    <source>
        <dbReference type="ARBA" id="ARBA00022840"/>
    </source>
</evidence>
<evidence type="ECO:0000259" key="5">
    <source>
        <dbReference type="Pfam" id="PF00488"/>
    </source>
</evidence>
<dbReference type="EMBL" id="CAAALY010110584">
    <property type="protein sequence ID" value="VEL30231.1"/>
    <property type="molecule type" value="Genomic_DNA"/>
</dbReference>
<evidence type="ECO:0000313" key="6">
    <source>
        <dbReference type="EMBL" id="VEL30231.1"/>
    </source>
</evidence>
<keyword evidence="7" id="KW-1185">Reference proteome</keyword>
<dbReference type="AlphaFoldDB" id="A0A3S5C209"/>
<evidence type="ECO:0000256" key="1">
    <source>
        <dbReference type="ARBA" id="ARBA00006271"/>
    </source>
</evidence>
<reference evidence="6" key="1">
    <citation type="submission" date="2018-11" db="EMBL/GenBank/DDBJ databases">
        <authorList>
            <consortium name="Pathogen Informatics"/>
        </authorList>
    </citation>
    <scope>NUCLEOTIDE SEQUENCE</scope>
</reference>
<dbReference type="GO" id="GO:0005524">
    <property type="term" value="F:ATP binding"/>
    <property type="evidence" value="ECO:0007669"/>
    <property type="project" value="UniProtKB-KW"/>
</dbReference>
<evidence type="ECO:0000313" key="7">
    <source>
        <dbReference type="Proteomes" id="UP000784294"/>
    </source>
</evidence>
<dbReference type="Pfam" id="PF00488">
    <property type="entry name" value="MutS_V"/>
    <property type="match status" value="1"/>
</dbReference>
<dbReference type="InterPro" id="IPR045076">
    <property type="entry name" value="MutS"/>
</dbReference>
<dbReference type="SUPFAM" id="SSF52540">
    <property type="entry name" value="P-loop containing nucleoside triphosphate hydrolases"/>
    <property type="match status" value="1"/>
</dbReference>
<dbReference type="InterPro" id="IPR000432">
    <property type="entry name" value="DNA_mismatch_repair_MutS_C"/>
</dbReference>
<dbReference type="OrthoDB" id="121051at2759"/>
<accession>A0A3S5C209</accession>
<evidence type="ECO:0000256" key="4">
    <source>
        <dbReference type="ARBA" id="ARBA00023125"/>
    </source>
</evidence>
<dbReference type="PANTHER" id="PTHR11361:SF148">
    <property type="entry name" value="DNA MISMATCH REPAIR PROTEIN MSH6"/>
    <property type="match status" value="1"/>
</dbReference>
<keyword evidence="4" id="KW-0238">DNA-binding</keyword>
<dbReference type="PANTHER" id="PTHR11361">
    <property type="entry name" value="DNA MISMATCH REPAIR PROTEIN MUTS FAMILY MEMBER"/>
    <property type="match status" value="1"/>
</dbReference>
<dbReference type="Proteomes" id="UP000784294">
    <property type="component" value="Unassembled WGS sequence"/>
</dbReference>
<keyword evidence="3" id="KW-0067">ATP-binding</keyword>
<organism evidence="6 7">
    <name type="scientific">Protopolystoma xenopodis</name>
    <dbReference type="NCBI Taxonomy" id="117903"/>
    <lineage>
        <taxon>Eukaryota</taxon>
        <taxon>Metazoa</taxon>
        <taxon>Spiralia</taxon>
        <taxon>Lophotrochozoa</taxon>
        <taxon>Platyhelminthes</taxon>
        <taxon>Monogenea</taxon>
        <taxon>Polyopisthocotylea</taxon>
        <taxon>Polystomatidea</taxon>
        <taxon>Polystomatidae</taxon>
        <taxon>Protopolystoma</taxon>
    </lineage>
</organism>
<sequence>MKFFSQPFIEIVEGLHPCLKSTFSGGDVIPNSIRLGYVPDLKDDFIEDGMESFRRGATTLLVTGPNMGGKSTLMRQTALLIILAHLVR</sequence>